<reference evidence="2" key="1">
    <citation type="submission" date="2019-10" db="EMBL/GenBank/DDBJ databases">
        <authorList>
            <person name="Soares A.E.R."/>
            <person name="Aleixo A."/>
            <person name="Schneider P."/>
            <person name="Miyaki C.Y."/>
            <person name="Schneider M.P."/>
            <person name="Mello C."/>
            <person name="Vasconcelos A.T.R."/>
        </authorList>
    </citation>
    <scope>NUCLEOTIDE SEQUENCE</scope>
    <source>
        <tissue evidence="2">Muscle</tissue>
    </source>
</reference>
<evidence type="ECO:0000313" key="2">
    <source>
        <dbReference type="EMBL" id="KAJ7428107.1"/>
    </source>
</evidence>
<dbReference type="EMBL" id="WHWB01031331">
    <property type="protein sequence ID" value="KAJ7428106.1"/>
    <property type="molecule type" value="Genomic_DNA"/>
</dbReference>
<accession>A0ABQ9DZT4</accession>
<keyword evidence="3" id="KW-1185">Reference proteome</keyword>
<gene>
    <name evidence="2" type="ORF">WISP_01889</name>
    <name evidence="1" type="ORF">WISP_01894</name>
</gene>
<dbReference type="PANTHER" id="PTHR33332">
    <property type="entry name" value="REVERSE TRANSCRIPTASE DOMAIN-CONTAINING PROTEIN"/>
    <property type="match status" value="1"/>
</dbReference>
<protein>
    <recommendedName>
        <fullName evidence="4">Reverse transcriptase domain-containing protein</fullName>
    </recommendedName>
</protein>
<name>A0ABQ9DZT4_9PASS</name>
<dbReference type="EMBL" id="WHWB01031330">
    <property type="protein sequence ID" value="KAJ7428107.1"/>
    <property type="molecule type" value="Genomic_DNA"/>
</dbReference>
<evidence type="ECO:0000313" key="1">
    <source>
        <dbReference type="EMBL" id="KAJ7428106.1"/>
    </source>
</evidence>
<dbReference type="Proteomes" id="UP001145742">
    <property type="component" value="Unassembled WGS sequence"/>
</dbReference>
<organism evidence="2 3">
    <name type="scientific">Willisornis vidua</name>
    <name type="common">Xingu scale-backed antbird</name>
    <dbReference type="NCBI Taxonomy" id="1566151"/>
    <lineage>
        <taxon>Eukaryota</taxon>
        <taxon>Metazoa</taxon>
        <taxon>Chordata</taxon>
        <taxon>Craniata</taxon>
        <taxon>Vertebrata</taxon>
        <taxon>Euteleostomi</taxon>
        <taxon>Archelosauria</taxon>
        <taxon>Archosauria</taxon>
        <taxon>Dinosauria</taxon>
        <taxon>Saurischia</taxon>
        <taxon>Theropoda</taxon>
        <taxon>Coelurosauria</taxon>
        <taxon>Aves</taxon>
        <taxon>Neognathae</taxon>
        <taxon>Neoaves</taxon>
        <taxon>Telluraves</taxon>
        <taxon>Australaves</taxon>
        <taxon>Passeriformes</taxon>
        <taxon>Thamnophilidae</taxon>
        <taxon>Willisornis</taxon>
    </lineage>
</organism>
<sequence>MLQEEVNRLCSIQANEQEIDWLFLEMLQPQDSQESQTSVVVEKQMNSQFAMAQLRTSGEKIYVDQGQVELNLAKNVGDNKKSFFKYINGNNQHRNIISPLQNEGDNLTNWDRDKVPADWKLVNIVPVFKKGKKEDHGNYRPVSLTSVSGKFMEKIILGSIEKHLKDNAAIGHRQHGFMRGKSCLLNLISFHDKGSILGPALLNIFINDLDTGRKGILSKFVDDTKLGGAVDSLEDREALQRLEGWAITSHMKFNKGK</sequence>
<proteinExistence type="predicted"/>
<evidence type="ECO:0000313" key="3">
    <source>
        <dbReference type="Proteomes" id="UP001145742"/>
    </source>
</evidence>
<evidence type="ECO:0008006" key="4">
    <source>
        <dbReference type="Google" id="ProtNLM"/>
    </source>
</evidence>
<comment type="caution">
    <text evidence="2">The sequence shown here is derived from an EMBL/GenBank/DDBJ whole genome shotgun (WGS) entry which is preliminary data.</text>
</comment>